<dbReference type="SUPFAM" id="SSF51735">
    <property type="entry name" value="NAD(P)-binding Rossmann-fold domains"/>
    <property type="match status" value="1"/>
</dbReference>
<sequence>MPRPVLLFGAGGNLGSALHRRLTSEAASVTALPWSMLKDSPPLPLAGVEACDIVFANGLTDAGASPEALDEANHAGPCRLVEATMGNPAIRYLTIGTVMEHAERMEATNAYVASKTRLAQRLRAMLPPERHLHVRLHTLYGGRPAPHMFLGQMIAALAAGQSFRMSAGTQWREYHHVDDIAAALAHLLAMEWSFPAGLDLSSGDAIRLRELAQAAFARFATLDRLQIGALPHPEAEENRASLPRSPEALLGGSRKALDGVLDWIGSVLKAS</sequence>
<accession>A0A178M9E6</accession>
<name>A0A178M9E6_9PROT</name>
<evidence type="ECO:0000259" key="1">
    <source>
        <dbReference type="Pfam" id="PF01370"/>
    </source>
</evidence>
<comment type="caution">
    <text evidence="2">The sequence shown here is derived from an EMBL/GenBank/DDBJ whole genome shotgun (WGS) entry which is preliminary data.</text>
</comment>
<evidence type="ECO:0000313" key="2">
    <source>
        <dbReference type="EMBL" id="OAN45380.1"/>
    </source>
</evidence>
<dbReference type="RefSeq" id="WP_068504177.1">
    <property type="nucleotide sequence ID" value="NZ_LWQU01000185.1"/>
</dbReference>
<dbReference type="InterPro" id="IPR036291">
    <property type="entry name" value="NAD(P)-bd_dom_sf"/>
</dbReference>
<dbReference type="EMBL" id="LWQU01000185">
    <property type="protein sequence ID" value="OAN45380.1"/>
    <property type="molecule type" value="Genomic_DNA"/>
</dbReference>
<gene>
    <name evidence="2" type="ORF">A6A05_04475</name>
</gene>
<dbReference type="Pfam" id="PF01370">
    <property type="entry name" value="Epimerase"/>
    <property type="match status" value="1"/>
</dbReference>
<organism evidence="2 3">
    <name type="scientific">Magnetospirillum moscoviense</name>
    <dbReference type="NCBI Taxonomy" id="1437059"/>
    <lineage>
        <taxon>Bacteria</taxon>
        <taxon>Pseudomonadati</taxon>
        <taxon>Pseudomonadota</taxon>
        <taxon>Alphaproteobacteria</taxon>
        <taxon>Rhodospirillales</taxon>
        <taxon>Rhodospirillaceae</taxon>
        <taxon>Magnetospirillum</taxon>
    </lineage>
</organism>
<dbReference type="Gene3D" id="3.40.50.720">
    <property type="entry name" value="NAD(P)-binding Rossmann-like Domain"/>
    <property type="match status" value="1"/>
</dbReference>
<reference evidence="2 3" key="1">
    <citation type="submission" date="2016-04" db="EMBL/GenBank/DDBJ databases">
        <title>Draft genome sequence of freshwater magnetotactic bacteria Magnetospirillum marisnigri SP-1 and Magnetospirillum moscoviense BB-1.</title>
        <authorList>
            <person name="Koziaeva V."/>
            <person name="Dziuba M.V."/>
            <person name="Ivanov T.M."/>
            <person name="Kuznetsov B."/>
            <person name="Grouzdev D.S."/>
        </authorList>
    </citation>
    <scope>NUCLEOTIDE SEQUENCE [LARGE SCALE GENOMIC DNA]</scope>
    <source>
        <strain evidence="2 3">BB-1</strain>
    </source>
</reference>
<dbReference type="AlphaFoldDB" id="A0A178M9E6"/>
<dbReference type="STRING" id="1437059.A6A05_04475"/>
<keyword evidence="3" id="KW-1185">Reference proteome</keyword>
<dbReference type="Proteomes" id="UP000078543">
    <property type="component" value="Unassembled WGS sequence"/>
</dbReference>
<proteinExistence type="predicted"/>
<feature type="domain" description="NAD-dependent epimerase/dehydratase" evidence="1">
    <location>
        <begin position="6"/>
        <end position="190"/>
    </location>
</feature>
<evidence type="ECO:0000313" key="3">
    <source>
        <dbReference type="Proteomes" id="UP000078543"/>
    </source>
</evidence>
<protein>
    <recommendedName>
        <fullName evidence="1">NAD-dependent epimerase/dehydratase domain-containing protein</fullName>
    </recommendedName>
</protein>
<dbReference type="InterPro" id="IPR001509">
    <property type="entry name" value="Epimerase_deHydtase"/>
</dbReference>
<dbReference type="OrthoDB" id="7305551at2"/>